<proteinExistence type="predicted"/>
<feature type="transmembrane region" description="Helical" evidence="1">
    <location>
        <begin position="61"/>
        <end position="83"/>
    </location>
</feature>
<name>A0A9E5JPN5_9MICO</name>
<keyword evidence="1" id="KW-0472">Membrane</keyword>
<dbReference type="AlphaFoldDB" id="A0A9E5JPN5"/>
<dbReference type="EMBL" id="VIKT02000013">
    <property type="protein sequence ID" value="NHF63300.1"/>
    <property type="molecule type" value="Genomic_DNA"/>
</dbReference>
<sequence>MRVQTDRAINTAEYLKNAGVGYLVFSLIAAALLVFGAFNSISAGQAGYFVGAAVGVALSGWLVQAFASAVAAHINVAATVAYANWRRATSTGQ</sequence>
<reference evidence="2 3" key="1">
    <citation type="submission" date="2020-03" db="EMBL/GenBank/DDBJ databases">
        <title>Chryseoglobus sp. isolated from a deep-sea seamount.</title>
        <authorList>
            <person name="Zhang D.-C."/>
        </authorList>
    </citation>
    <scope>NUCLEOTIDE SEQUENCE [LARGE SCALE GENOMIC DNA]</scope>
    <source>
        <strain evidence="2 3">KN1116</strain>
    </source>
</reference>
<feature type="transmembrane region" description="Helical" evidence="1">
    <location>
        <begin position="20"/>
        <end position="41"/>
    </location>
</feature>
<dbReference type="RefSeq" id="WP_152583706.1">
    <property type="nucleotide sequence ID" value="NZ_VIKT02000013.1"/>
</dbReference>
<evidence type="ECO:0000256" key="1">
    <source>
        <dbReference type="SAM" id="Phobius"/>
    </source>
</evidence>
<keyword evidence="3" id="KW-1185">Reference proteome</keyword>
<comment type="caution">
    <text evidence="2">The sequence shown here is derived from an EMBL/GenBank/DDBJ whole genome shotgun (WGS) entry which is preliminary data.</text>
</comment>
<keyword evidence="1" id="KW-1133">Transmembrane helix</keyword>
<organism evidence="2 3">
    <name type="scientific">Microcella pacifica</name>
    <dbReference type="NCBI Taxonomy" id="2591847"/>
    <lineage>
        <taxon>Bacteria</taxon>
        <taxon>Bacillati</taxon>
        <taxon>Actinomycetota</taxon>
        <taxon>Actinomycetes</taxon>
        <taxon>Micrococcales</taxon>
        <taxon>Microbacteriaceae</taxon>
        <taxon>Microcella</taxon>
    </lineage>
</organism>
<dbReference type="Proteomes" id="UP000818266">
    <property type="component" value="Unassembled WGS sequence"/>
</dbReference>
<evidence type="ECO:0000313" key="3">
    <source>
        <dbReference type="Proteomes" id="UP000818266"/>
    </source>
</evidence>
<accession>A0A9E5JPN5</accession>
<protein>
    <submittedName>
        <fullName evidence="2">Uncharacterized protein</fullName>
    </submittedName>
</protein>
<evidence type="ECO:0000313" key="2">
    <source>
        <dbReference type="EMBL" id="NHF63300.1"/>
    </source>
</evidence>
<keyword evidence="1" id="KW-0812">Transmembrane</keyword>
<gene>
    <name evidence="2" type="ORF">FK219_008610</name>
</gene>